<evidence type="ECO:0000256" key="1">
    <source>
        <dbReference type="SAM" id="Coils"/>
    </source>
</evidence>
<evidence type="ECO:0000313" key="3">
    <source>
        <dbReference type="EMBL" id="CAJ1376938.1"/>
    </source>
</evidence>
<keyword evidence="4" id="KW-1185">Reference proteome</keyword>
<dbReference type="Proteomes" id="UP001178507">
    <property type="component" value="Unassembled WGS sequence"/>
</dbReference>
<comment type="caution">
    <text evidence="3">The sequence shown here is derived from an EMBL/GenBank/DDBJ whole genome shotgun (WGS) entry which is preliminary data.</text>
</comment>
<dbReference type="EMBL" id="CAUJNA010000433">
    <property type="protein sequence ID" value="CAJ1376938.1"/>
    <property type="molecule type" value="Genomic_DNA"/>
</dbReference>
<feature type="compositionally biased region" description="Low complexity" evidence="2">
    <location>
        <begin position="219"/>
        <end position="234"/>
    </location>
</feature>
<reference evidence="3" key="1">
    <citation type="submission" date="2023-08" db="EMBL/GenBank/DDBJ databases">
        <authorList>
            <person name="Chen Y."/>
            <person name="Shah S."/>
            <person name="Dougan E. K."/>
            <person name="Thang M."/>
            <person name="Chan C."/>
        </authorList>
    </citation>
    <scope>NUCLEOTIDE SEQUENCE</scope>
</reference>
<dbReference type="AlphaFoldDB" id="A0AA36HZE0"/>
<gene>
    <name evidence="3" type="ORF">EVOR1521_LOCUS5875</name>
</gene>
<proteinExistence type="predicted"/>
<feature type="region of interest" description="Disordered" evidence="2">
    <location>
        <begin position="198"/>
        <end position="234"/>
    </location>
</feature>
<evidence type="ECO:0000256" key="2">
    <source>
        <dbReference type="SAM" id="MobiDB-lite"/>
    </source>
</evidence>
<keyword evidence="1" id="KW-0175">Coiled coil</keyword>
<evidence type="ECO:0000313" key="4">
    <source>
        <dbReference type="Proteomes" id="UP001178507"/>
    </source>
</evidence>
<accession>A0AA36HZE0</accession>
<organism evidence="3 4">
    <name type="scientific">Effrenium voratum</name>
    <dbReference type="NCBI Taxonomy" id="2562239"/>
    <lineage>
        <taxon>Eukaryota</taxon>
        <taxon>Sar</taxon>
        <taxon>Alveolata</taxon>
        <taxon>Dinophyceae</taxon>
        <taxon>Suessiales</taxon>
        <taxon>Symbiodiniaceae</taxon>
        <taxon>Effrenium</taxon>
    </lineage>
</organism>
<sequence>MERTVAPKDLYTMQLYEWLERGMKVRTAKPGEQRPSPAQEARQLIEAFQQLLDQLLSAQEAIEVDQERMAWGLLQAKQAKPPDSELDTQVFIFLDGLELRIRDYEEGCYKLSLVERRLAQCLELMEANLELKAVQQAGLVDEVLAARLLEQRRVIQLQQEELDQLQFERQVLSEEAARLREELEVWEPGEMPQEEEFGVGFAQASSAEAGRPASPLSPGVPRTPRTPIGTPGRE</sequence>
<name>A0AA36HZE0_9DINO</name>
<feature type="coiled-coil region" evidence="1">
    <location>
        <begin position="148"/>
        <end position="182"/>
    </location>
</feature>
<feature type="non-terminal residue" evidence="3">
    <location>
        <position position="234"/>
    </location>
</feature>
<protein>
    <submittedName>
        <fullName evidence="3">Uncharacterized protein</fullName>
    </submittedName>
</protein>